<dbReference type="AlphaFoldDB" id="A0A5Q2Q9W9"/>
<evidence type="ECO:0000256" key="7">
    <source>
        <dbReference type="ARBA" id="ARBA00023239"/>
    </source>
</evidence>
<dbReference type="KEGG" id="llp:GH975_11200"/>
<dbReference type="NCBIfam" id="NF001377">
    <property type="entry name" value="PRK00278.2-4"/>
    <property type="match status" value="1"/>
</dbReference>
<organism evidence="10 11">
    <name type="scientific">Litorivicinus lipolyticus</name>
    <dbReference type="NCBI Taxonomy" id="418701"/>
    <lineage>
        <taxon>Bacteria</taxon>
        <taxon>Pseudomonadati</taxon>
        <taxon>Pseudomonadota</taxon>
        <taxon>Gammaproteobacteria</taxon>
        <taxon>Oceanospirillales</taxon>
        <taxon>Litorivicinaceae</taxon>
        <taxon>Litorivicinus</taxon>
    </lineage>
</organism>
<dbReference type="EMBL" id="CP045871">
    <property type="protein sequence ID" value="QGG81098.1"/>
    <property type="molecule type" value="Genomic_DNA"/>
</dbReference>
<accession>A0A5Q2Q9W9</accession>
<dbReference type="InterPro" id="IPR011060">
    <property type="entry name" value="RibuloseP-bd_barrel"/>
</dbReference>
<comment type="catalytic activity">
    <reaction evidence="1 8">
        <text>1-(2-carboxyphenylamino)-1-deoxy-D-ribulose 5-phosphate + H(+) = (1S,2R)-1-C-(indol-3-yl)glycerol 3-phosphate + CO2 + H2O</text>
        <dbReference type="Rhea" id="RHEA:23476"/>
        <dbReference type="ChEBI" id="CHEBI:15377"/>
        <dbReference type="ChEBI" id="CHEBI:15378"/>
        <dbReference type="ChEBI" id="CHEBI:16526"/>
        <dbReference type="ChEBI" id="CHEBI:58613"/>
        <dbReference type="ChEBI" id="CHEBI:58866"/>
        <dbReference type="EC" id="4.1.1.48"/>
    </reaction>
</comment>
<dbReference type="SUPFAM" id="SSF51366">
    <property type="entry name" value="Ribulose-phoshate binding barrel"/>
    <property type="match status" value="1"/>
</dbReference>
<keyword evidence="3 8" id="KW-0028">Amino-acid biosynthesis</keyword>
<comment type="similarity">
    <text evidence="8">Belongs to the TrpC family.</text>
</comment>
<keyword evidence="7 8" id="KW-0456">Lyase</keyword>
<comment type="pathway">
    <text evidence="2 8">Amino-acid biosynthesis; L-tryptophan biosynthesis; L-tryptophan from chorismate: step 4/5.</text>
</comment>
<dbReference type="InterPro" id="IPR013798">
    <property type="entry name" value="Indole-3-glycerol_P_synth_dom"/>
</dbReference>
<evidence type="ECO:0000256" key="1">
    <source>
        <dbReference type="ARBA" id="ARBA00001633"/>
    </source>
</evidence>
<evidence type="ECO:0000259" key="9">
    <source>
        <dbReference type="Pfam" id="PF00218"/>
    </source>
</evidence>
<evidence type="ECO:0000256" key="6">
    <source>
        <dbReference type="ARBA" id="ARBA00023141"/>
    </source>
</evidence>
<dbReference type="InterPro" id="IPR045186">
    <property type="entry name" value="Indole-3-glycerol_P_synth"/>
</dbReference>
<evidence type="ECO:0000256" key="8">
    <source>
        <dbReference type="HAMAP-Rule" id="MF_00134"/>
    </source>
</evidence>
<keyword evidence="4 8" id="KW-0210">Decarboxylase</keyword>
<evidence type="ECO:0000256" key="3">
    <source>
        <dbReference type="ARBA" id="ARBA00022605"/>
    </source>
</evidence>
<dbReference type="UniPathway" id="UPA00035">
    <property type="reaction ID" value="UER00043"/>
</dbReference>
<dbReference type="Proteomes" id="UP000388235">
    <property type="component" value="Chromosome"/>
</dbReference>
<dbReference type="Pfam" id="PF00218">
    <property type="entry name" value="IGPS"/>
    <property type="match status" value="1"/>
</dbReference>
<dbReference type="FunFam" id="3.20.20.70:FF:000024">
    <property type="entry name" value="Indole-3-glycerol phosphate synthase"/>
    <property type="match status" value="1"/>
</dbReference>
<evidence type="ECO:0000313" key="10">
    <source>
        <dbReference type="EMBL" id="QGG81098.1"/>
    </source>
</evidence>
<reference evidence="10 11" key="1">
    <citation type="submission" date="2019-11" db="EMBL/GenBank/DDBJ databases">
        <authorList>
            <person name="Khan S.A."/>
            <person name="Jeon C.O."/>
            <person name="Chun B.H."/>
        </authorList>
    </citation>
    <scope>NUCLEOTIDE SEQUENCE [LARGE SCALE GENOMIC DNA]</scope>
    <source>
        <strain evidence="10 11">IMCC 1097</strain>
    </source>
</reference>
<name>A0A5Q2Q9W9_9GAMM</name>
<dbReference type="PROSITE" id="PS00614">
    <property type="entry name" value="IGPS"/>
    <property type="match status" value="1"/>
</dbReference>
<dbReference type="GO" id="GO:0004425">
    <property type="term" value="F:indole-3-glycerol-phosphate synthase activity"/>
    <property type="evidence" value="ECO:0007669"/>
    <property type="project" value="UniProtKB-UniRule"/>
</dbReference>
<dbReference type="GO" id="GO:0004640">
    <property type="term" value="F:phosphoribosylanthranilate isomerase activity"/>
    <property type="evidence" value="ECO:0007669"/>
    <property type="project" value="TreeGrafter"/>
</dbReference>
<dbReference type="InterPro" id="IPR001468">
    <property type="entry name" value="Indole-3-GlycerolPSynthase_CS"/>
</dbReference>
<dbReference type="NCBIfam" id="NF001370">
    <property type="entry name" value="PRK00278.1-2"/>
    <property type="match status" value="1"/>
</dbReference>
<gene>
    <name evidence="8 10" type="primary">trpC</name>
    <name evidence="10" type="ORF">GH975_11200</name>
</gene>
<keyword evidence="11" id="KW-1185">Reference proteome</keyword>
<dbReference type="PANTHER" id="PTHR22854:SF2">
    <property type="entry name" value="INDOLE-3-GLYCEROL-PHOSPHATE SYNTHASE"/>
    <property type="match status" value="1"/>
</dbReference>
<sequence length="264" mass="28056">MLMATILDTIMARKAEEVAALKSATSEAVLLTRAQGHIARGFERALLAKALAGDSAVIAEIKRASPSKGIIREDFQPALHASQYQAGGAACLSVLTDRDFFQGADDYLLAARAACDLPVLRKDFVCDSYQVVEAAALGADCVLLIMAVLDDAQAASLQQCATDLGLDTLVEVHDGHELDRALALPSGILGINNRDLRSFTTSLQTTIELLPRIPADRFVVTESGILNAADVAQMHAHDVRGFLVGEAFMRQPDPGQALAGLFGE</sequence>
<dbReference type="HAMAP" id="MF_00134_B">
    <property type="entry name" value="IGPS_B"/>
    <property type="match status" value="1"/>
</dbReference>
<protein>
    <recommendedName>
        <fullName evidence="8">Indole-3-glycerol phosphate synthase</fullName>
        <shortName evidence="8">IGPS</shortName>
        <ecNumber evidence="8">4.1.1.48</ecNumber>
    </recommendedName>
</protein>
<dbReference type="CDD" id="cd00331">
    <property type="entry name" value="IGPS"/>
    <property type="match status" value="1"/>
</dbReference>
<evidence type="ECO:0000256" key="4">
    <source>
        <dbReference type="ARBA" id="ARBA00022793"/>
    </source>
</evidence>
<dbReference type="EC" id="4.1.1.48" evidence="8"/>
<dbReference type="InterPro" id="IPR013785">
    <property type="entry name" value="Aldolase_TIM"/>
</dbReference>
<evidence type="ECO:0000256" key="2">
    <source>
        <dbReference type="ARBA" id="ARBA00004696"/>
    </source>
</evidence>
<dbReference type="Gene3D" id="3.20.20.70">
    <property type="entry name" value="Aldolase class I"/>
    <property type="match status" value="1"/>
</dbReference>
<evidence type="ECO:0000256" key="5">
    <source>
        <dbReference type="ARBA" id="ARBA00022822"/>
    </source>
</evidence>
<feature type="domain" description="Indole-3-glycerol phosphate synthase" evidence="9">
    <location>
        <begin position="7"/>
        <end position="258"/>
    </location>
</feature>
<dbReference type="NCBIfam" id="NF001373">
    <property type="entry name" value="PRK00278.1-6"/>
    <property type="match status" value="1"/>
</dbReference>
<proteinExistence type="inferred from homology"/>
<evidence type="ECO:0000313" key="11">
    <source>
        <dbReference type="Proteomes" id="UP000388235"/>
    </source>
</evidence>
<dbReference type="GO" id="GO:0000162">
    <property type="term" value="P:L-tryptophan biosynthetic process"/>
    <property type="evidence" value="ECO:0007669"/>
    <property type="project" value="UniProtKB-UniRule"/>
</dbReference>
<dbReference type="OrthoDB" id="9804217at2"/>
<keyword evidence="6 8" id="KW-0057">Aromatic amino acid biosynthesis</keyword>
<keyword evidence="5 8" id="KW-0822">Tryptophan biosynthesis</keyword>
<dbReference type="PANTHER" id="PTHR22854">
    <property type="entry name" value="TRYPTOPHAN BIOSYNTHESIS PROTEIN"/>
    <property type="match status" value="1"/>
</dbReference>